<organism evidence="1 2">
    <name type="scientific">Rhizobium quercicola</name>
    <dbReference type="NCBI Taxonomy" id="2901226"/>
    <lineage>
        <taxon>Bacteria</taxon>
        <taxon>Pseudomonadati</taxon>
        <taxon>Pseudomonadota</taxon>
        <taxon>Alphaproteobacteria</taxon>
        <taxon>Hyphomicrobiales</taxon>
        <taxon>Rhizobiaceae</taxon>
        <taxon>Rhizobium/Agrobacterium group</taxon>
        <taxon>Rhizobium</taxon>
    </lineage>
</organism>
<proteinExistence type="predicted"/>
<keyword evidence="2" id="KW-1185">Reference proteome</keyword>
<dbReference type="RefSeq" id="WP_231816424.1">
    <property type="nucleotide sequence ID" value="NZ_JAJOZR010000015.1"/>
</dbReference>
<dbReference type="AlphaFoldDB" id="A0A9X1T2X7"/>
<reference evidence="1" key="1">
    <citation type="submission" date="2021-12" db="EMBL/GenBank/DDBJ databases">
        <authorList>
            <person name="Li Y."/>
        </authorList>
    </citation>
    <scope>NUCLEOTIDE SEQUENCE</scope>
    <source>
        <strain evidence="1">DKSPLA3</strain>
    </source>
</reference>
<dbReference type="Proteomes" id="UP001139089">
    <property type="component" value="Unassembled WGS sequence"/>
</dbReference>
<protein>
    <submittedName>
        <fullName evidence="1">Uncharacterized protein</fullName>
    </submittedName>
</protein>
<accession>A0A9X1T2X7</accession>
<comment type="caution">
    <text evidence="1">The sequence shown here is derived from an EMBL/GenBank/DDBJ whole genome shotgun (WGS) entry which is preliminary data.</text>
</comment>
<evidence type="ECO:0000313" key="2">
    <source>
        <dbReference type="Proteomes" id="UP001139089"/>
    </source>
</evidence>
<gene>
    <name evidence="1" type="ORF">LRX75_20075</name>
</gene>
<dbReference type="EMBL" id="JAJOZR010000015">
    <property type="protein sequence ID" value="MCD7111340.1"/>
    <property type="molecule type" value="Genomic_DNA"/>
</dbReference>
<name>A0A9X1T2X7_9HYPH</name>
<evidence type="ECO:0000313" key="1">
    <source>
        <dbReference type="EMBL" id="MCD7111340.1"/>
    </source>
</evidence>
<sequence length="50" mass="5552">MSSETWVSGKPVKSYLSGLNLKGKVVYEVVTFRCSACGYLDSYALSRQSR</sequence>